<keyword evidence="2" id="KW-1185">Reference proteome</keyword>
<name>A0A2G5EUU2_AQUCA</name>
<reference evidence="1 2" key="1">
    <citation type="submission" date="2017-09" db="EMBL/GenBank/DDBJ databases">
        <title>WGS assembly of Aquilegia coerulea Goldsmith.</title>
        <authorList>
            <person name="Hodges S."/>
            <person name="Kramer E."/>
            <person name="Nordborg M."/>
            <person name="Tomkins J."/>
            <person name="Borevitz J."/>
            <person name="Derieg N."/>
            <person name="Yan J."/>
            <person name="Mihaltcheva S."/>
            <person name="Hayes R.D."/>
            <person name="Rokhsar D."/>
        </authorList>
    </citation>
    <scope>NUCLEOTIDE SEQUENCE [LARGE SCALE GENOMIC DNA]</scope>
    <source>
        <strain evidence="2">cv. Goldsmith</strain>
    </source>
</reference>
<dbReference type="InParanoid" id="A0A2G5EUU2"/>
<dbReference type="EMBL" id="KZ305021">
    <property type="protein sequence ID" value="PIA59510.1"/>
    <property type="molecule type" value="Genomic_DNA"/>
</dbReference>
<evidence type="ECO:0000313" key="2">
    <source>
        <dbReference type="Proteomes" id="UP000230069"/>
    </source>
</evidence>
<dbReference type="InterPro" id="IPR035810">
    <property type="entry name" value="PEBP_euk"/>
</dbReference>
<organism evidence="1 2">
    <name type="scientific">Aquilegia coerulea</name>
    <name type="common">Rocky mountain columbine</name>
    <dbReference type="NCBI Taxonomy" id="218851"/>
    <lineage>
        <taxon>Eukaryota</taxon>
        <taxon>Viridiplantae</taxon>
        <taxon>Streptophyta</taxon>
        <taxon>Embryophyta</taxon>
        <taxon>Tracheophyta</taxon>
        <taxon>Spermatophyta</taxon>
        <taxon>Magnoliopsida</taxon>
        <taxon>Ranunculales</taxon>
        <taxon>Ranunculaceae</taxon>
        <taxon>Thalictroideae</taxon>
        <taxon>Aquilegia</taxon>
    </lineage>
</organism>
<dbReference type="Proteomes" id="UP000230069">
    <property type="component" value="Unassembled WGS sequence"/>
</dbReference>
<evidence type="ECO:0000313" key="1">
    <source>
        <dbReference type="EMBL" id="PIA59510.1"/>
    </source>
</evidence>
<proteinExistence type="predicted"/>
<dbReference type="SUPFAM" id="SSF49777">
    <property type="entry name" value="PEBP-like"/>
    <property type="match status" value="1"/>
</dbReference>
<dbReference type="AlphaFoldDB" id="A0A2G5EUU2"/>
<protein>
    <submittedName>
        <fullName evidence="1">Uncharacterized protein</fullName>
    </submittedName>
</protein>
<dbReference type="OrthoDB" id="2506647at2759"/>
<accession>A0A2G5EUU2</accession>
<dbReference type="PANTHER" id="PTHR11362">
    <property type="entry name" value="PHOSPHATIDYLETHANOLAMINE-BINDING PROTEIN"/>
    <property type="match status" value="1"/>
</dbReference>
<sequence>MHGKCNVSKKIVSRSLKMERGSSLYGTSTPVGIHRYALLLFRQKNPLRIDNPPEVRANFKTKNFVHQFDLGLPVACAYFNAQKEPMNKRP</sequence>
<dbReference type="Gene3D" id="3.90.280.10">
    <property type="entry name" value="PEBP-like"/>
    <property type="match status" value="1"/>
</dbReference>
<dbReference type="InterPro" id="IPR036610">
    <property type="entry name" value="PEBP-like_sf"/>
</dbReference>
<gene>
    <name evidence="1" type="ORF">AQUCO_00400416v1</name>
</gene>
<dbReference type="PANTHER" id="PTHR11362:SF82">
    <property type="entry name" value="PHOSPHATIDYLETHANOLAMINE-BINDING PROTEIN 4"/>
    <property type="match status" value="1"/>
</dbReference>
<dbReference type="STRING" id="218851.A0A2G5EUU2"/>